<name>A0A4Y2IDQ0_ARAVE</name>
<dbReference type="Pfam" id="PF01120">
    <property type="entry name" value="Alpha_L_fucos"/>
    <property type="match status" value="1"/>
</dbReference>
<dbReference type="PANTHER" id="PTHR10030:SF37">
    <property type="entry name" value="ALPHA-L-FUCOSIDASE-RELATED"/>
    <property type="match status" value="1"/>
</dbReference>
<evidence type="ECO:0000256" key="3">
    <source>
        <dbReference type="ARBA" id="ARBA00022729"/>
    </source>
</evidence>
<dbReference type="GO" id="GO:0006004">
    <property type="term" value="P:fucose metabolic process"/>
    <property type="evidence" value="ECO:0007669"/>
    <property type="project" value="TreeGrafter"/>
</dbReference>
<feature type="chain" id="PRO_5036362092" description="alpha-L-fucosidase" evidence="6">
    <location>
        <begin position="20"/>
        <end position="113"/>
    </location>
</feature>
<dbReference type="SMART" id="SM00812">
    <property type="entry name" value="Alpha_L_fucos"/>
    <property type="match status" value="1"/>
</dbReference>
<dbReference type="EMBL" id="BGPR01185559">
    <property type="protein sequence ID" value="GBM75907.1"/>
    <property type="molecule type" value="Genomic_DNA"/>
</dbReference>
<reference evidence="8 10" key="1">
    <citation type="journal article" date="2019" name="Sci. Rep.">
        <title>Orb-weaving spider Araneus ventricosus genome elucidates the spidroin gene catalogue.</title>
        <authorList>
            <person name="Kono N."/>
            <person name="Nakamura H."/>
            <person name="Ohtoshi R."/>
            <person name="Moran D.A.P."/>
            <person name="Shinohara A."/>
            <person name="Yoshida Y."/>
            <person name="Fujiwara M."/>
            <person name="Mori M."/>
            <person name="Tomita M."/>
            <person name="Arakawa K."/>
        </authorList>
    </citation>
    <scope>NUCLEOTIDE SEQUENCE [LARGE SCALE GENOMIC DNA]</scope>
</reference>
<keyword evidence="4" id="KW-0378">Hydrolase</keyword>
<comment type="caution">
    <text evidence="8">The sequence shown here is derived from an EMBL/GenBank/DDBJ whole genome shotgun (WGS) entry which is preliminary data.</text>
</comment>
<dbReference type="GO" id="GO:0004560">
    <property type="term" value="F:alpha-L-fucosidase activity"/>
    <property type="evidence" value="ECO:0007669"/>
    <property type="project" value="UniProtKB-EC"/>
</dbReference>
<dbReference type="Gene3D" id="3.20.20.80">
    <property type="entry name" value="Glycosidases"/>
    <property type="match status" value="1"/>
</dbReference>
<protein>
    <recommendedName>
        <fullName evidence="2">alpha-L-fucosidase</fullName>
        <ecNumber evidence="2">3.2.1.51</ecNumber>
    </recommendedName>
</protein>
<accession>A0A4Y2IDQ0</accession>
<comment type="similarity">
    <text evidence="1">Belongs to the glycosyl hydrolase 29 family.</text>
</comment>
<evidence type="ECO:0000313" key="10">
    <source>
        <dbReference type="Proteomes" id="UP000499080"/>
    </source>
</evidence>
<feature type="signal peptide" evidence="6">
    <location>
        <begin position="1"/>
        <end position="19"/>
    </location>
</feature>
<evidence type="ECO:0000256" key="4">
    <source>
        <dbReference type="ARBA" id="ARBA00022801"/>
    </source>
</evidence>
<keyword evidence="10" id="KW-1185">Reference proteome</keyword>
<dbReference type="InterPro" id="IPR057739">
    <property type="entry name" value="Glyco_hydro_29_N"/>
</dbReference>
<keyword evidence="3 6" id="KW-0732">Signal</keyword>
<dbReference type="EMBL" id="BGPR01185516">
    <property type="protein sequence ID" value="GBM75788.1"/>
    <property type="molecule type" value="Genomic_DNA"/>
</dbReference>
<dbReference type="AlphaFoldDB" id="A0A4Y2IDQ0"/>
<gene>
    <name evidence="8" type="primary">FUCA1_1</name>
    <name evidence="9" type="synonym">FUCA1_3</name>
    <name evidence="9" type="ORF">AVEN_206480_1</name>
    <name evidence="8" type="ORF">AVEN_251077_1</name>
</gene>
<organism evidence="8 10">
    <name type="scientific">Araneus ventricosus</name>
    <name type="common">Orbweaver spider</name>
    <name type="synonym">Epeira ventricosa</name>
    <dbReference type="NCBI Taxonomy" id="182803"/>
    <lineage>
        <taxon>Eukaryota</taxon>
        <taxon>Metazoa</taxon>
        <taxon>Ecdysozoa</taxon>
        <taxon>Arthropoda</taxon>
        <taxon>Chelicerata</taxon>
        <taxon>Arachnida</taxon>
        <taxon>Araneae</taxon>
        <taxon>Araneomorphae</taxon>
        <taxon>Entelegynae</taxon>
        <taxon>Araneoidea</taxon>
        <taxon>Araneidae</taxon>
        <taxon>Araneus</taxon>
    </lineage>
</organism>
<evidence type="ECO:0000313" key="8">
    <source>
        <dbReference type="EMBL" id="GBM75788.1"/>
    </source>
</evidence>
<evidence type="ECO:0000256" key="2">
    <source>
        <dbReference type="ARBA" id="ARBA00012662"/>
    </source>
</evidence>
<dbReference type="OrthoDB" id="6426537at2759"/>
<feature type="domain" description="Glycoside hydrolase family 29 N-terminal" evidence="7">
    <location>
        <begin position="17"/>
        <end position="113"/>
    </location>
</feature>
<evidence type="ECO:0000256" key="1">
    <source>
        <dbReference type="ARBA" id="ARBA00007951"/>
    </source>
</evidence>
<evidence type="ECO:0000256" key="6">
    <source>
        <dbReference type="SAM" id="SignalP"/>
    </source>
</evidence>
<evidence type="ECO:0000256" key="5">
    <source>
        <dbReference type="ARBA" id="ARBA00023295"/>
    </source>
</evidence>
<keyword evidence="5" id="KW-0326">Glycosidase</keyword>
<dbReference type="Proteomes" id="UP000499080">
    <property type="component" value="Unassembled WGS sequence"/>
</dbReference>
<dbReference type="SUPFAM" id="SSF51445">
    <property type="entry name" value="(Trans)glycosidases"/>
    <property type="match status" value="1"/>
</dbReference>
<dbReference type="InterPro" id="IPR017853">
    <property type="entry name" value="GH"/>
</dbReference>
<evidence type="ECO:0000259" key="7">
    <source>
        <dbReference type="Pfam" id="PF01120"/>
    </source>
</evidence>
<dbReference type="EC" id="3.2.1.51" evidence="2"/>
<dbReference type="GO" id="GO:0005764">
    <property type="term" value="C:lysosome"/>
    <property type="evidence" value="ECO:0007669"/>
    <property type="project" value="TreeGrafter"/>
</dbReference>
<proteinExistence type="inferred from homology"/>
<evidence type="ECO:0000313" key="9">
    <source>
        <dbReference type="EMBL" id="GBM75907.1"/>
    </source>
</evidence>
<dbReference type="InterPro" id="IPR000933">
    <property type="entry name" value="Glyco_hydro_29"/>
</dbReference>
<sequence>MNHLTGILIAVCLLSLVQSKYTPDWNSLDSRQLPAWFDEAKVGIFLHWGVFSVPGFGSEWFWWLWASEYEDYVNFMKKNFKPDFSYQEFAPKFTAEFYNPEKWAEIFEASGVK</sequence>
<dbReference type="PANTHER" id="PTHR10030">
    <property type="entry name" value="ALPHA-L-FUCOSIDASE"/>
    <property type="match status" value="1"/>
</dbReference>
<dbReference type="GO" id="GO:0016139">
    <property type="term" value="P:glycoside catabolic process"/>
    <property type="evidence" value="ECO:0007669"/>
    <property type="project" value="TreeGrafter"/>
</dbReference>